<dbReference type="Gene3D" id="3.30.70.20">
    <property type="match status" value="1"/>
</dbReference>
<evidence type="ECO:0000256" key="8">
    <source>
        <dbReference type="ARBA" id="ARBA00022741"/>
    </source>
</evidence>
<dbReference type="EC" id="1.3.1.1" evidence="19"/>
<evidence type="ECO:0000256" key="4">
    <source>
        <dbReference type="ARBA" id="ARBA00010804"/>
    </source>
</evidence>
<dbReference type="FunFam" id="3.20.20.70:FF:000027">
    <property type="entry name" value="Dihydropyrimidine dehydrogenase [NADP(+)]"/>
    <property type="match status" value="1"/>
</dbReference>
<evidence type="ECO:0000256" key="16">
    <source>
        <dbReference type="ARBA" id="ARBA00048792"/>
    </source>
</evidence>
<keyword evidence="7" id="KW-0479">Metal-binding</keyword>
<evidence type="ECO:0000256" key="6">
    <source>
        <dbReference type="ARBA" id="ARBA00022643"/>
    </source>
</evidence>
<dbReference type="GO" id="GO:0006212">
    <property type="term" value="P:uracil catabolic process"/>
    <property type="evidence" value="ECO:0007669"/>
    <property type="project" value="TreeGrafter"/>
</dbReference>
<feature type="domain" description="4Fe-4S ferredoxin-type" evidence="20">
    <location>
        <begin position="439"/>
        <end position="471"/>
    </location>
</feature>
<comment type="catalytic activity">
    <reaction evidence="16">
        <text>5,6-dihydrouracil + NAD(+) = uracil + NADH + H(+)</text>
        <dbReference type="Rhea" id="RHEA:20189"/>
        <dbReference type="ChEBI" id="CHEBI:15378"/>
        <dbReference type="ChEBI" id="CHEBI:15901"/>
        <dbReference type="ChEBI" id="CHEBI:17568"/>
        <dbReference type="ChEBI" id="CHEBI:57540"/>
        <dbReference type="ChEBI" id="CHEBI:57945"/>
        <dbReference type="EC" id="1.3.1.1"/>
    </reaction>
</comment>
<keyword evidence="22" id="KW-1185">Reference proteome</keyword>
<evidence type="ECO:0000313" key="21">
    <source>
        <dbReference type="EMBL" id="TYZ29280.1"/>
    </source>
</evidence>
<evidence type="ECO:0000256" key="3">
    <source>
        <dbReference type="ARBA" id="ARBA00008008"/>
    </source>
</evidence>
<dbReference type="PANTHER" id="PTHR43073">
    <property type="entry name" value="DIHYDROPYRIMIDINE DEHYDROGENASE [NADP(+)]"/>
    <property type="match status" value="1"/>
</dbReference>
<comment type="cofactor">
    <cofactor evidence="1">
        <name>FMN</name>
        <dbReference type="ChEBI" id="CHEBI:58210"/>
    </cofactor>
</comment>
<evidence type="ECO:0000256" key="10">
    <source>
        <dbReference type="ARBA" id="ARBA00023004"/>
    </source>
</evidence>
<dbReference type="InterPro" id="IPR017896">
    <property type="entry name" value="4Fe4S_Fe-S-bd"/>
</dbReference>
<dbReference type="InterPro" id="IPR005720">
    <property type="entry name" value="Dihydroorotate_DH_cat"/>
</dbReference>
<dbReference type="GO" id="GO:0050661">
    <property type="term" value="F:NADP binding"/>
    <property type="evidence" value="ECO:0007669"/>
    <property type="project" value="TreeGrafter"/>
</dbReference>
<keyword evidence="11" id="KW-0411">Iron-sulfur</keyword>
<evidence type="ECO:0000313" key="22">
    <source>
        <dbReference type="Proteomes" id="UP000322783"/>
    </source>
</evidence>
<dbReference type="Gene3D" id="3.20.20.70">
    <property type="entry name" value="Aldolase class I"/>
    <property type="match status" value="1"/>
</dbReference>
<dbReference type="PROSITE" id="PS51379">
    <property type="entry name" value="4FE4S_FER_2"/>
    <property type="match status" value="2"/>
</dbReference>
<evidence type="ECO:0000256" key="9">
    <source>
        <dbReference type="ARBA" id="ARBA00023002"/>
    </source>
</evidence>
<dbReference type="PROSITE" id="PS00198">
    <property type="entry name" value="4FE4S_FER_1"/>
    <property type="match status" value="1"/>
</dbReference>
<evidence type="ECO:0000259" key="20">
    <source>
        <dbReference type="PROSITE" id="PS51379"/>
    </source>
</evidence>
<organism evidence="21 22">
    <name type="scientific">Selenomonas caprae</name>
    <dbReference type="NCBI Taxonomy" id="2606905"/>
    <lineage>
        <taxon>Bacteria</taxon>
        <taxon>Bacillati</taxon>
        <taxon>Bacillota</taxon>
        <taxon>Negativicutes</taxon>
        <taxon>Selenomonadales</taxon>
        <taxon>Selenomonadaceae</taxon>
        <taxon>Selenomonas</taxon>
    </lineage>
</organism>
<comment type="similarity">
    <text evidence="4">Belongs to the dihydropyrimidine dehydrogenase family.</text>
</comment>
<dbReference type="GO" id="GO:0002058">
    <property type="term" value="F:uracil binding"/>
    <property type="evidence" value="ECO:0007669"/>
    <property type="project" value="TreeGrafter"/>
</dbReference>
<comment type="catalytic activity">
    <reaction evidence="15">
        <text>5,6-dihydrothymine + NAD(+) = thymine + NADH + H(+)</text>
        <dbReference type="Rhea" id="RHEA:28791"/>
        <dbReference type="ChEBI" id="CHEBI:15378"/>
        <dbReference type="ChEBI" id="CHEBI:17821"/>
        <dbReference type="ChEBI" id="CHEBI:27468"/>
        <dbReference type="ChEBI" id="CHEBI:57540"/>
        <dbReference type="ChEBI" id="CHEBI:57945"/>
        <dbReference type="EC" id="1.3.1.1"/>
    </reaction>
</comment>
<name>A0A5D6WN87_9FIRM</name>
<keyword evidence="9 21" id="KW-0560">Oxidoreductase</keyword>
<evidence type="ECO:0000256" key="13">
    <source>
        <dbReference type="ARBA" id="ARBA00030119"/>
    </source>
</evidence>
<dbReference type="GO" id="GO:0051536">
    <property type="term" value="F:iron-sulfur cluster binding"/>
    <property type="evidence" value="ECO:0007669"/>
    <property type="project" value="UniProtKB-KW"/>
</dbReference>
<dbReference type="InterPro" id="IPR013785">
    <property type="entry name" value="Aldolase_TIM"/>
</dbReference>
<comment type="pathway">
    <text evidence="12">Amino-acid biosynthesis.</text>
</comment>
<comment type="pathway">
    <text evidence="2">Pyrimidine metabolism; UMP biosynthesis via de novo pathway.</text>
</comment>
<evidence type="ECO:0000256" key="5">
    <source>
        <dbReference type="ARBA" id="ARBA00022630"/>
    </source>
</evidence>
<evidence type="ECO:0000256" key="11">
    <source>
        <dbReference type="ARBA" id="ARBA00023014"/>
    </source>
</evidence>
<keyword evidence="6" id="KW-0288">FMN</keyword>
<keyword evidence="5" id="KW-0285">Flavoprotein</keyword>
<comment type="subunit">
    <text evidence="18">Heterotetramer of 2 PreA and 2 PreT subunits.</text>
</comment>
<evidence type="ECO:0000256" key="17">
    <source>
        <dbReference type="ARBA" id="ARBA00049578"/>
    </source>
</evidence>
<dbReference type="InterPro" id="IPR009051">
    <property type="entry name" value="Helical_ferredxn"/>
</dbReference>
<dbReference type="InterPro" id="IPR017900">
    <property type="entry name" value="4Fe4S_Fe_S_CS"/>
</dbReference>
<dbReference type="GO" id="GO:0004159">
    <property type="term" value="F:dihydropyrimidine dehydrogenase (NAD+) activity"/>
    <property type="evidence" value="ECO:0007669"/>
    <property type="project" value="UniProtKB-EC"/>
</dbReference>
<dbReference type="EMBL" id="VTOZ01000009">
    <property type="protein sequence ID" value="TYZ29280.1"/>
    <property type="molecule type" value="Genomic_DNA"/>
</dbReference>
<feature type="domain" description="4Fe-4S ferredoxin-type" evidence="20">
    <location>
        <begin position="472"/>
        <end position="501"/>
    </location>
</feature>
<proteinExistence type="inferred from homology"/>
<evidence type="ECO:0000256" key="12">
    <source>
        <dbReference type="ARBA" id="ARBA00029440"/>
    </source>
</evidence>
<protein>
    <recommendedName>
        <fullName evidence="19">dihydrouracil dehydrogenase (NAD(+))</fullName>
        <ecNumber evidence="19">1.3.1.1</ecNumber>
    </recommendedName>
    <alternativeName>
        <fullName evidence="14">Dihydrothymine dehydrogenase</fullName>
    </alternativeName>
    <alternativeName>
        <fullName evidence="13">Dihydrouracil dehydrogenase</fullName>
    </alternativeName>
</protein>
<evidence type="ECO:0000256" key="15">
    <source>
        <dbReference type="ARBA" id="ARBA00047685"/>
    </source>
</evidence>
<dbReference type="Proteomes" id="UP000322783">
    <property type="component" value="Unassembled WGS sequence"/>
</dbReference>
<dbReference type="Pfam" id="PF01180">
    <property type="entry name" value="DHO_dh"/>
    <property type="match status" value="1"/>
</dbReference>
<dbReference type="Pfam" id="PF14697">
    <property type="entry name" value="Fer4_21"/>
    <property type="match status" value="1"/>
</dbReference>
<dbReference type="PANTHER" id="PTHR43073:SF2">
    <property type="entry name" value="DIHYDROPYRIMIDINE DEHYDROGENASE [NADP(+)]"/>
    <property type="match status" value="1"/>
</dbReference>
<comment type="similarity">
    <text evidence="3">Belongs to the dihydroorotate dehydrogenase family. Type 1 subfamily.</text>
</comment>
<dbReference type="GO" id="GO:0006210">
    <property type="term" value="P:thymine catabolic process"/>
    <property type="evidence" value="ECO:0007669"/>
    <property type="project" value="TreeGrafter"/>
</dbReference>
<sequence length="505" mass="54907">MDKERGIFMRMNLLAETGRCLLCLAPACTAACPQGIDAGRILRALQFSNHGGANRLLGDKRCQECGAPCEAACRRGQLDYPVHIKDVLLTLAGKEREEERKQAGSRKNILALDFMGVSCENPFFLSSSVVGSSYEMVARAFRLGWAGVSYKTISKIDIREASPRYAALMKDGTPFVGFKNIEQLSDCPYEENLAILRRLKQEFPSKVIVASIMGRNVEEWEQMAADMEQAGADIIECNFSCPQMVGEKLGAEIGENPDFVAMYTAAVRRGTRLPVLAKMTPNITHMEVPARAAVRAGADGIAAINTIKSIMNVNLDSYASEPDVQGKCAEGGYSGKAVKPIALRFINDLKQDKELGAIPISGMGGIENWRDAAEFLALGCGNLQITTAVMQYGYRIIEDLTEGLADYITQMGMSSVSELIGRALPHIVRPEALNRETIEYPSFQRSQCISCGRCVISCQDGGHQALHLDGRGLPVLDPKRCVGCHLCRLICPADAVSAGKRVAKG</sequence>
<reference evidence="21 22" key="1">
    <citation type="submission" date="2019-08" db="EMBL/GenBank/DDBJ databases">
        <title>Selenomonas sp. mPRGC5 and Selenomonas sp. mPRGC8 isolated from ruminal fluid of dairy goat (Capra hircus).</title>
        <authorList>
            <person name="Poothong S."/>
            <person name="Nuengjamnong C."/>
            <person name="Tanasupawat S."/>
        </authorList>
    </citation>
    <scope>NUCLEOTIDE SEQUENCE [LARGE SCALE GENOMIC DNA]</scope>
    <source>
        <strain evidence="22">mPRGC8</strain>
    </source>
</reference>
<dbReference type="GO" id="GO:0005737">
    <property type="term" value="C:cytoplasm"/>
    <property type="evidence" value="ECO:0007669"/>
    <property type="project" value="InterPro"/>
</dbReference>
<evidence type="ECO:0000256" key="14">
    <source>
        <dbReference type="ARBA" id="ARBA00032722"/>
    </source>
</evidence>
<keyword evidence="8" id="KW-0547">Nucleotide-binding</keyword>
<evidence type="ECO:0000256" key="7">
    <source>
        <dbReference type="ARBA" id="ARBA00022723"/>
    </source>
</evidence>
<keyword evidence="10" id="KW-0408">Iron</keyword>
<dbReference type="GO" id="GO:0046872">
    <property type="term" value="F:metal ion binding"/>
    <property type="evidence" value="ECO:0007669"/>
    <property type="project" value="UniProtKB-KW"/>
</dbReference>
<dbReference type="Gene3D" id="1.10.1060.10">
    <property type="entry name" value="Alpha-helical ferredoxin"/>
    <property type="match status" value="1"/>
</dbReference>
<evidence type="ECO:0000256" key="18">
    <source>
        <dbReference type="ARBA" id="ARBA00049714"/>
    </source>
</evidence>
<dbReference type="AlphaFoldDB" id="A0A5D6WN87"/>
<evidence type="ECO:0000256" key="1">
    <source>
        <dbReference type="ARBA" id="ARBA00001917"/>
    </source>
</evidence>
<accession>A0A5D6WN87</accession>
<comment type="caution">
    <text evidence="21">The sequence shown here is derived from an EMBL/GenBank/DDBJ whole genome shotgun (WGS) entry which is preliminary data.</text>
</comment>
<evidence type="ECO:0000256" key="2">
    <source>
        <dbReference type="ARBA" id="ARBA00004725"/>
    </source>
</evidence>
<dbReference type="SUPFAM" id="SSF51395">
    <property type="entry name" value="FMN-linked oxidoreductases"/>
    <property type="match status" value="1"/>
</dbReference>
<comment type="function">
    <text evidence="17">Involved in pyrimidine base degradation. Catalyzes physiologically the reduction of uracil to 5,6-dihydrouracil (DHU) by using NADH as a specific cosubstrate. It also catalyzes the reverse reaction and the reduction of thymine to 5,6-dihydrothymine (DHT).</text>
</comment>
<dbReference type="SUPFAM" id="SSF54862">
    <property type="entry name" value="4Fe-4S ferredoxins"/>
    <property type="match status" value="2"/>
</dbReference>
<dbReference type="NCBIfam" id="NF006183">
    <property type="entry name" value="PRK08318.1"/>
    <property type="match status" value="1"/>
</dbReference>
<evidence type="ECO:0000256" key="19">
    <source>
        <dbReference type="ARBA" id="ARBA00049728"/>
    </source>
</evidence>
<gene>
    <name evidence="21" type="primary">preA</name>
    <name evidence="21" type="ORF">FZ041_05900</name>
</gene>